<evidence type="ECO:0000313" key="3">
    <source>
        <dbReference type="Proteomes" id="UP001369815"/>
    </source>
</evidence>
<organism evidence="2 3">
    <name type="scientific">Daldinia eschscholtzii</name>
    <dbReference type="NCBI Taxonomy" id="292717"/>
    <lineage>
        <taxon>Eukaryota</taxon>
        <taxon>Fungi</taxon>
        <taxon>Dikarya</taxon>
        <taxon>Ascomycota</taxon>
        <taxon>Pezizomycotina</taxon>
        <taxon>Sordariomycetes</taxon>
        <taxon>Xylariomycetidae</taxon>
        <taxon>Xylariales</taxon>
        <taxon>Hypoxylaceae</taxon>
        <taxon>Daldinia</taxon>
    </lineage>
</organism>
<name>A0AAX6MT58_9PEZI</name>
<dbReference type="AlphaFoldDB" id="A0AAX6MT58"/>
<dbReference type="EMBL" id="JBANMG010000003">
    <property type="protein sequence ID" value="KAK6955684.1"/>
    <property type="molecule type" value="Genomic_DNA"/>
</dbReference>
<evidence type="ECO:0000256" key="1">
    <source>
        <dbReference type="SAM" id="MobiDB-lite"/>
    </source>
</evidence>
<dbReference type="Proteomes" id="UP001369815">
    <property type="component" value="Unassembled WGS sequence"/>
</dbReference>
<comment type="caution">
    <text evidence="2">The sequence shown here is derived from an EMBL/GenBank/DDBJ whole genome shotgun (WGS) entry which is preliminary data.</text>
</comment>
<accession>A0AAX6MT58</accession>
<gene>
    <name evidence="2" type="ORF">Daesc_003327</name>
</gene>
<evidence type="ECO:0000313" key="2">
    <source>
        <dbReference type="EMBL" id="KAK6955684.1"/>
    </source>
</evidence>
<feature type="compositionally biased region" description="Polar residues" evidence="1">
    <location>
        <begin position="1"/>
        <end position="21"/>
    </location>
</feature>
<feature type="region of interest" description="Disordered" evidence="1">
    <location>
        <begin position="1"/>
        <end position="28"/>
    </location>
</feature>
<protein>
    <submittedName>
        <fullName evidence="2">Uncharacterized protein</fullName>
    </submittedName>
</protein>
<reference evidence="2 3" key="1">
    <citation type="journal article" date="2024" name="Front Chem Biol">
        <title>Unveiling the potential of Daldinia eschscholtzii MFLUCC 19-0629 through bioactivity and bioinformatics studies for enhanced sustainable agriculture production.</title>
        <authorList>
            <person name="Brooks S."/>
            <person name="Weaver J.A."/>
            <person name="Klomchit A."/>
            <person name="Alharthi S.A."/>
            <person name="Onlamun T."/>
            <person name="Nurani R."/>
            <person name="Vong T.K."/>
            <person name="Alberti F."/>
            <person name="Greco C."/>
        </authorList>
    </citation>
    <scope>NUCLEOTIDE SEQUENCE [LARGE SCALE GENOMIC DNA]</scope>
    <source>
        <strain evidence="2">MFLUCC 19-0629</strain>
    </source>
</reference>
<sequence length="399" mass="45938">MTYSNGPAPSGDQPLNGSQFYKRNDVDRPSCMFSPLPAREYERRLSPGELDSFNERVQRLDKRVWRNCNRRNVSEFCWEVHAWEDVFNLIRDEDAFRMQVSSKKSSSDAEDKIDYTALEKDGEGGWKIIKRTPDATLGFQPTHGGFETEVQSARGWVPLSRICEVTRVPFDRDNDASNFVFPFAIYEAKKSYASDIEAERQIAHACDRYLGLLDAVVRDPRDPTKYQWRSSREYQMFAFTSCASDWKVYVARRYGEYHVSYNYPSKPAPASLTPTKNVEPIWAGDVRFPIHAASLLSIVDQIHKWAANVFRPFVIKHLDIRAKLSMDSTLRWNRQGFLGPESATPPCVVRTYRSRNIYKCTTRLKFVQTDGEPVPPAVLDHVARLYSGDVIVRELVHID</sequence>
<proteinExistence type="predicted"/>
<keyword evidence="3" id="KW-1185">Reference proteome</keyword>